<organism evidence="2 3">
    <name type="scientific">Theileria equi strain WA</name>
    <dbReference type="NCBI Taxonomy" id="1537102"/>
    <lineage>
        <taxon>Eukaryota</taxon>
        <taxon>Sar</taxon>
        <taxon>Alveolata</taxon>
        <taxon>Apicomplexa</taxon>
        <taxon>Aconoidasida</taxon>
        <taxon>Piroplasmida</taxon>
        <taxon>Theileriidae</taxon>
        <taxon>Theileria</taxon>
    </lineage>
</organism>
<accession>L1LAZ3</accession>
<dbReference type="Proteomes" id="UP000031512">
    <property type="component" value="Unassembled WGS sequence"/>
</dbReference>
<dbReference type="VEuPathDB" id="PiroplasmaDB:BEWA_049170"/>
<comment type="caution">
    <text evidence="2">The sequence shown here is derived from an EMBL/GenBank/DDBJ whole genome shotgun (WGS) entry which is preliminary data.</text>
</comment>
<name>L1LAZ3_THEEQ</name>
<feature type="region of interest" description="Disordered" evidence="1">
    <location>
        <begin position="95"/>
        <end position="148"/>
    </location>
</feature>
<evidence type="ECO:0000313" key="2">
    <source>
        <dbReference type="EMBL" id="EKX72450.1"/>
    </source>
</evidence>
<keyword evidence="3" id="KW-1185">Reference proteome</keyword>
<dbReference type="RefSeq" id="XP_004831902.1">
    <property type="nucleotide sequence ID" value="XM_004831845.1"/>
</dbReference>
<dbReference type="KEGG" id="beq:BEWA_049170"/>
<sequence>MGGLAGAPILHISGLRSLTIRLRAHPGLPSGTSDKYLAPPFPHTGVDGTIDTATIVGDSSDIPITFGSSLVKFDLNGADFVIGGSHSHCYVEENRPNPSAIRDVTNLSEGDNVARAKGERPDAYPGAQSSVETGAGLQPGKGSVDRRV</sequence>
<dbReference type="EMBL" id="ACOU01000007">
    <property type="protein sequence ID" value="EKX72450.1"/>
    <property type="molecule type" value="Genomic_DNA"/>
</dbReference>
<dbReference type="GeneID" id="15805186"/>
<evidence type="ECO:0000313" key="3">
    <source>
        <dbReference type="Proteomes" id="UP000031512"/>
    </source>
</evidence>
<protein>
    <submittedName>
        <fullName evidence="2">Uncharacterized protein</fullName>
    </submittedName>
</protein>
<reference evidence="2 3" key="1">
    <citation type="journal article" date="2012" name="BMC Genomics">
        <title>Comparative genomic analysis and phylogenetic position of Theileria equi.</title>
        <authorList>
            <person name="Kappmeyer L.S."/>
            <person name="Thiagarajan M."/>
            <person name="Herndon D.R."/>
            <person name="Ramsay J.D."/>
            <person name="Caler E."/>
            <person name="Djikeng A."/>
            <person name="Gillespie J.J."/>
            <person name="Lau A.O."/>
            <person name="Roalson E.H."/>
            <person name="Silva J.C."/>
            <person name="Silva M.G."/>
            <person name="Suarez C.E."/>
            <person name="Ueti M.W."/>
            <person name="Nene V.M."/>
            <person name="Mealey R.H."/>
            <person name="Knowles D.P."/>
            <person name="Brayton K.A."/>
        </authorList>
    </citation>
    <scope>NUCLEOTIDE SEQUENCE [LARGE SCALE GENOMIC DNA]</scope>
    <source>
        <strain evidence="2 3">WA</strain>
    </source>
</reference>
<gene>
    <name evidence="2" type="ORF">BEWA_049170</name>
</gene>
<proteinExistence type="predicted"/>
<feature type="compositionally biased region" description="Basic and acidic residues" evidence="1">
    <location>
        <begin position="112"/>
        <end position="122"/>
    </location>
</feature>
<evidence type="ECO:0000256" key="1">
    <source>
        <dbReference type="SAM" id="MobiDB-lite"/>
    </source>
</evidence>
<dbReference type="AlphaFoldDB" id="L1LAZ3"/>